<dbReference type="AlphaFoldDB" id="A0A1G7PRD2"/>
<evidence type="ECO:0000256" key="1">
    <source>
        <dbReference type="SAM" id="MobiDB-lite"/>
    </source>
</evidence>
<feature type="region of interest" description="Disordered" evidence="1">
    <location>
        <begin position="1"/>
        <end position="23"/>
    </location>
</feature>
<accession>A0A1G7PRD2</accession>
<evidence type="ECO:0000313" key="3">
    <source>
        <dbReference type="Proteomes" id="UP000182284"/>
    </source>
</evidence>
<evidence type="ECO:0000313" key="2">
    <source>
        <dbReference type="EMBL" id="SDF87970.1"/>
    </source>
</evidence>
<protein>
    <submittedName>
        <fullName evidence="2">Uncharacterized protein</fullName>
    </submittedName>
</protein>
<dbReference type="Proteomes" id="UP000182284">
    <property type="component" value="Unassembled WGS sequence"/>
</dbReference>
<organism evidence="2 3">
    <name type="scientific">Celeribacter baekdonensis</name>
    <dbReference type="NCBI Taxonomy" id="875171"/>
    <lineage>
        <taxon>Bacteria</taxon>
        <taxon>Pseudomonadati</taxon>
        <taxon>Pseudomonadota</taxon>
        <taxon>Alphaproteobacteria</taxon>
        <taxon>Rhodobacterales</taxon>
        <taxon>Roseobacteraceae</taxon>
        <taxon>Celeribacter</taxon>
    </lineage>
</organism>
<proteinExistence type="predicted"/>
<sequence length="148" mass="16148">MSYSPHDPFGLDPAREAEGAEPVGRMDQLDAQGRMVVALMRGAQIAGKDSDISKVYGQMMMVFERHARRPLMRHHPDCACLGADEAVMARFVRLAARGAREDAALMAMLLIRADIASLAVSLAEQLGLLIQVAARVDAHAMRPHGTYH</sequence>
<dbReference type="OrthoDB" id="7874397at2"/>
<dbReference type="RefSeq" id="WP_074645938.1">
    <property type="nucleotide sequence ID" value="NZ_FNBL01000008.1"/>
</dbReference>
<name>A0A1G7PRD2_9RHOB</name>
<dbReference type="EMBL" id="FNBL01000008">
    <property type="protein sequence ID" value="SDF87970.1"/>
    <property type="molecule type" value="Genomic_DNA"/>
</dbReference>
<reference evidence="2 3" key="1">
    <citation type="submission" date="2016-10" db="EMBL/GenBank/DDBJ databases">
        <authorList>
            <person name="de Groot N.N."/>
        </authorList>
    </citation>
    <scope>NUCLEOTIDE SEQUENCE [LARGE SCALE GENOMIC DNA]</scope>
    <source>
        <strain evidence="2 3">DSM 27375</strain>
    </source>
</reference>
<gene>
    <name evidence="2" type="ORF">SAMN04488117_108103</name>
</gene>